<accession>A0A8X7TAX5</accession>
<protein>
    <recommendedName>
        <fullName evidence="1">F-box domain-containing protein</fullName>
    </recommendedName>
</protein>
<dbReference type="InterPro" id="IPR032675">
    <property type="entry name" value="LRR_dom_sf"/>
</dbReference>
<dbReference type="EMBL" id="JABWAB010000004">
    <property type="protein sequence ID" value="KAF6053022.1"/>
    <property type="molecule type" value="Genomic_DNA"/>
</dbReference>
<proteinExistence type="predicted"/>
<evidence type="ECO:0000313" key="2">
    <source>
        <dbReference type="EMBL" id="KAF6053022.1"/>
    </source>
</evidence>
<name>A0A8X7TAX5_CANPA</name>
<dbReference type="Gene3D" id="3.80.10.10">
    <property type="entry name" value="Ribonuclease Inhibitor"/>
    <property type="match status" value="1"/>
</dbReference>
<evidence type="ECO:0000313" key="3">
    <source>
        <dbReference type="Proteomes" id="UP000590412"/>
    </source>
</evidence>
<gene>
    <name evidence="2" type="ORF">FOB60_003278</name>
</gene>
<organism evidence="2 3">
    <name type="scientific">Candida parapsilosis</name>
    <name type="common">Yeast</name>
    <dbReference type="NCBI Taxonomy" id="5480"/>
    <lineage>
        <taxon>Eukaryota</taxon>
        <taxon>Fungi</taxon>
        <taxon>Dikarya</taxon>
        <taxon>Ascomycota</taxon>
        <taxon>Saccharomycotina</taxon>
        <taxon>Pichiomycetes</taxon>
        <taxon>Debaryomycetaceae</taxon>
        <taxon>Candida/Lodderomyces clade</taxon>
        <taxon>Candida</taxon>
    </lineage>
</organism>
<dbReference type="PROSITE" id="PS50181">
    <property type="entry name" value="FBOX"/>
    <property type="match status" value="1"/>
</dbReference>
<evidence type="ECO:0000259" key="1">
    <source>
        <dbReference type="PROSITE" id="PS50181"/>
    </source>
</evidence>
<dbReference type="Proteomes" id="UP000590412">
    <property type="component" value="Unassembled WGS sequence"/>
</dbReference>
<comment type="caution">
    <text evidence="2">The sequence shown here is derived from an EMBL/GenBank/DDBJ whole genome shotgun (WGS) entry which is preliminary data.</text>
</comment>
<dbReference type="AlphaFoldDB" id="A0A8X7TAX5"/>
<reference evidence="2" key="1">
    <citation type="submission" date="2020-03" db="EMBL/GenBank/DDBJ databases">
        <title>FDA dAtabase for Regulatory Grade micrObial Sequences (FDA-ARGOS): Supporting development and validation of Infectious Disease Dx tests.</title>
        <authorList>
            <person name="Campos J."/>
            <person name="Goldberg B."/>
            <person name="Tallon L."/>
            <person name="Sadzewicz L."/>
            <person name="Vavikolanu K."/>
            <person name="Mehta A."/>
            <person name="Aluvathingal J."/>
            <person name="Nadendla S."/>
            <person name="Nandy P."/>
            <person name="Geyer C."/>
            <person name="Yan Y."/>
            <person name="Sichtig H."/>
        </authorList>
    </citation>
    <scope>NUCLEOTIDE SEQUENCE [LARGE SCALE GENOMIC DNA]</scope>
    <source>
        <strain evidence="2">FDAARGOS_652</strain>
    </source>
</reference>
<sequence>MSSIFKLPNEVVLRILKSLNTEKVTELVHYFKNIESASPIMVLLYQRLFGGVLLISNGAPRVDSRADFGLTISAFEDKMVNDGSFEGKLFQHVRPKLIEFKFTRQTSDYHQFISDLNGLLRLLESNDSNICSYFEHAQQINIHIDAHLVFIENPDSLNSIIIKLLLELSRHNLTQKINKFTIKSSEIGSLYVAHWSKLFQYFSSLNTLDLSENLIRSNHEHFLDVWGMSKKFPSNLTTLNMNNNMLTYISKDFIYNLPPSLEVLLMNQNEVEIVEPCDLSEPLPNLKNWSLNYTKLCVLSPIMFKNCGKDFVLGIKSTYLPESDLIKLQAIAKSRGFKILL</sequence>
<dbReference type="OrthoDB" id="27267at2759"/>
<feature type="domain" description="F-box" evidence="1">
    <location>
        <begin position="1"/>
        <end position="48"/>
    </location>
</feature>
<dbReference type="InterPro" id="IPR001810">
    <property type="entry name" value="F-box_dom"/>
</dbReference>
<dbReference type="SUPFAM" id="SSF52058">
    <property type="entry name" value="L domain-like"/>
    <property type="match status" value="1"/>
</dbReference>